<proteinExistence type="predicted"/>
<dbReference type="RefSeq" id="WP_244724613.1">
    <property type="nucleotide sequence ID" value="NZ_CP095049.1"/>
</dbReference>
<gene>
    <name evidence="2" type="ORF">MUN80_12515</name>
</gene>
<dbReference type="Pfam" id="PF15570">
    <property type="entry name" value="Imm43"/>
    <property type="match status" value="1"/>
</dbReference>
<sequence length="230" mass="26762">MFFVIDKIAQADDQAGLPLVISRTLTEEFNEKKPTEALNSRPWSRYNPQRDGVPAPDQFQLPPQLLMVCKGLRRFRADLFSDILRQWVVSARLRDFMQGHGWLAGHYEESSLNIVSTGNKPLTDQPYYLLRLFQDDNSLVDVAHSPHILSPVKPLTKHTPPNAYYQDLIFRPEIAVPPLFYLQEPAYWQVLVCTEQTKSLLEQEQFVGLTFYSLEEHAQRSIERERKFTR</sequence>
<evidence type="ECO:0000259" key="1">
    <source>
        <dbReference type="Pfam" id="PF15570"/>
    </source>
</evidence>
<accession>A0ABY4FFT1</accession>
<dbReference type="EMBL" id="CP095049">
    <property type="protein sequence ID" value="UOQ55553.1"/>
    <property type="molecule type" value="Genomic_DNA"/>
</dbReference>
<keyword evidence="3" id="KW-1185">Reference proteome</keyword>
<reference evidence="2 3" key="1">
    <citation type="submission" date="2022-04" db="EMBL/GenBank/DDBJ databases">
        <title>Hymenobacter sp. isolated from the air.</title>
        <authorList>
            <person name="Won M."/>
            <person name="Lee C.-M."/>
            <person name="Woen H.-Y."/>
            <person name="Kwon S.-W."/>
        </authorList>
    </citation>
    <scope>NUCLEOTIDE SEQUENCE [LARGE SCALE GENOMIC DNA]</scope>
    <source>
        <strain evidence="3">5116 S-27</strain>
    </source>
</reference>
<evidence type="ECO:0000313" key="3">
    <source>
        <dbReference type="Proteomes" id="UP000831785"/>
    </source>
</evidence>
<evidence type="ECO:0000313" key="2">
    <source>
        <dbReference type="EMBL" id="UOQ55553.1"/>
    </source>
</evidence>
<dbReference type="Proteomes" id="UP000831785">
    <property type="component" value="Chromosome"/>
</dbReference>
<dbReference type="InterPro" id="IPR029079">
    <property type="entry name" value="Imm43"/>
</dbReference>
<feature type="domain" description="Immunity protein 43" evidence="1">
    <location>
        <begin position="13"/>
        <end position="218"/>
    </location>
</feature>
<name>A0ABY4FFT1_9BACT</name>
<protein>
    <recommendedName>
        <fullName evidence="1">Immunity protein 43 domain-containing protein</fullName>
    </recommendedName>
</protein>
<organism evidence="2 3">
    <name type="scientific">Hymenobacter cellulosivorans</name>
    <dbReference type="NCBI Taxonomy" id="2932249"/>
    <lineage>
        <taxon>Bacteria</taxon>
        <taxon>Pseudomonadati</taxon>
        <taxon>Bacteroidota</taxon>
        <taxon>Cytophagia</taxon>
        <taxon>Cytophagales</taxon>
        <taxon>Hymenobacteraceae</taxon>
        <taxon>Hymenobacter</taxon>
    </lineage>
</organism>